<dbReference type="Pfam" id="PF00560">
    <property type="entry name" value="LRR_1"/>
    <property type="match status" value="1"/>
</dbReference>
<dbReference type="InterPro" id="IPR003591">
    <property type="entry name" value="Leu-rich_rpt_typical-subtyp"/>
</dbReference>
<evidence type="ECO:0000256" key="1">
    <source>
        <dbReference type="ARBA" id="ARBA00004479"/>
    </source>
</evidence>
<name>A0A8C8SSR7_9SAUR</name>
<evidence type="ECO:0000313" key="16">
    <source>
        <dbReference type="Ensembl" id="ENSPCEP00000024520.1"/>
    </source>
</evidence>
<dbReference type="InterPro" id="IPR031283">
    <property type="entry name" value="AMIGO"/>
</dbReference>
<keyword evidence="9 14" id="KW-0472">Membrane</keyword>
<keyword evidence="17" id="KW-1185">Reference proteome</keyword>
<keyword evidence="4 14" id="KW-0812">Transmembrane</keyword>
<comment type="subcellular location">
    <subcellularLocation>
        <location evidence="1">Membrane</location>
        <topology evidence="1">Single-pass type I membrane protein</topology>
    </subcellularLocation>
</comment>
<feature type="domain" description="Ig-like" evidence="15">
    <location>
        <begin position="272"/>
        <end position="363"/>
    </location>
</feature>
<evidence type="ECO:0000256" key="4">
    <source>
        <dbReference type="ARBA" id="ARBA00022692"/>
    </source>
</evidence>
<dbReference type="PANTHER" id="PTHR24368:SF62">
    <property type="entry name" value="AMPHOTERIN-INDUCED PROTEIN 3"/>
    <property type="match status" value="1"/>
</dbReference>
<evidence type="ECO:0000256" key="13">
    <source>
        <dbReference type="SAM" id="MobiDB-lite"/>
    </source>
</evidence>
<feature type="transmembrane region" description="Helical" evidence="14">
    <location>
        <begin position="377"/>
        <end position="397"/>
    </location>
</feature>
<dbReference type="SUPFAM" id="SSF48726">
    <property type="entry name" value="Immunoglobulin"/>
    <property type="match status" value="1"/>
</dbReference>
<evidence type="ECO:0000256" key="12">
    <source>
        <dbReference type="ARBA" id="ARBA00023319"/>
    </source>
</evidence>
<dbReference type="InterPro" id="IPR036179">
    <property type="entry name" value="Ig-like_dom_sf"/>
</dbReference>
<dbReference type="InterPro" id="IPR001611">
    <property type="entry name" value="Leu-rich_rpt"/>
</dbReference>
<dbReference type="Gene3D" id="3.80.10.10">
    <property type="entry name" value="Ribonuclease Inhibitor"/>
    <property type="match status" value="1"/>
</dbReference>
<sequence>NQLLLLLGLGTPGRLLSPPTLPRRCPLLCICTADLLSCTQQDLHQVPTPLPATATSLDLSHNALVQLPSRWLAALPRLQALRLSHNQLADLAPQAFHNASHLRHLDLSSNALRAVRQHYFTTLLSLEELLLYNNGIVQVDEYAFIRLRSLQKVYLSWNNLAQFPFSSMQGLSHPNLTTLDLSTNNLSSIPLEEVAALPVYVRNGLYLHNNPVRCDCSLYQLFKQWQQRRLRSVQEFLEEHTCTASDGMARSSVRFLKYSKMFENCSSTQEAPGAPEVHISALIGEMLLMSCNASAHDPSASYMWISPRNEPLLHPGNGNRTLEVYHNGSLKITAARPWHSGIYLCMAIGKHHQLNKVHEVNVTVHYPRLDGESFNTGLTTLLGCVVSLVLVLMYLYLTPCRCLWCRRKAPAPSTPHECSAQSSILSTTPPSHRWAQPQ</sequence>
<dbReference type="GO" id="GO:0007155">
    <property type="term" value="P:cell adhesion"/>
    <property type="evidence" value="ECO:0007669"/>
    <property type="project" value="UniProtKB-KW"/>
</dbReference>
<keyword evidence="10" id="KW-1015">Disulfide bond</keyword>
<reference evidence="16" key="1">
    <citation type="submission" date="2025-08" db="UniProtKB">
        <authorList>
            <consortium name="Ensembl"/>
        </authorList>
    </citation>
    <scope>IDENTIFICATION</scope>
</reference>
<dbReference type="SUPFAM" id="SSF52058">
    <property type="entry name" value="L domain-like"/>
    <property type="match status" value="1"/>
</dbReference>
<dbReference type="Pfam" id="PF00047">
    <property type="entry name" value="ig"/>
    <property type="match status" value="1"/>
</dbReference>
<dbReference type="PROSITE" id="PS51450">
    <property type="entry name" value="LRR"/>
    <property type="match status" value="2"/>
</dbReference>
<dbReference type="InterPro" id="IPR007110">
    <property type="entry name" value="Ig-like_dom"/>
</dbReference>
<keyword evidence="6" id="KW-0677">Repeat</keyword>
<dbReference type="AlphaFoldDB" id="A0A8C8SSR7"/>
<dbReference type="CDD" id="cd00096">
    <property type="entry name" value="Ig"/>
    <property type="match status" value="1"/>
</dbReference>
<dbReference type="InterPro" id="IPR013783">
    <property type="entry name" value="Ig-like_fold"/>
</dbReference>
<evidence type="ECO:0000256" key="2">
    <source>
        <dbReference type="ARBA" id="ARBA00005670"/>
    </source>
</evidence>
<keyword evidence="8 14" id="KW-1133">Transmembrane helix</keyword>
<dbReference type="SMART" id="SM00369">
    <property type="entry name" value="LRR_TYP"/>
    <property type="match status" value="6"/>
</dbReference>
<dbReference type="PANTHER" id="PTHR24368">
    <property type="entry name" value="AMPHOTERIN-INDUCED PROTEIN"/>
    <property type="match status" value="1"/>
</dbReference>
<dbReference type="Proteomes" id="UP000694393">
    <property type="component" value="Unplaced"/>
</dbReference>
<evidence type="ECO:0000256" key="14">
    <source>
        <dbReference type="SAM" id="Phobius"/>
    </source>
</evidence>
<evidence type="ECO:0000256" key="7">
    <source>
        <dbReference type="ARBA" id="ARBA00022889"/>
    </source>
</evidence>
<dbReference type="Ensembl" id="ENSPCET00000025335.1">
    <property type="protein sequence ID" value="ENSPCEP00000024520.1"/>
    <property type="gene ID" value="ENSPCEG00000018523.1"/>
</dbReference>
<dbReference type="InterPro" id="IPR003599">
    <property type="entry name" value="Ig_sub"/>
</dbReference>
<feature type="compositionally biased region" description="Polar residues" evidence="13">
    <location>
        <begin position="419"/>
        <end position="430"/>
    </location>
</feature>
<accession>A0A8C8SSR7</accession>
<dbReference type="Pfam" id="PF13855">
    <property type="entry name" value="LRR_8"/>
    <property type="match status" value="1"/>
</dbReference>
<keyword evidence="12" id="KW-0393">Immunoglobulin domain</keyword>
<dbReference type="GO" id="GO:0007420">
    <property type="term" value="P:brain development"/>
    <property type="evidence" value="ECO:0007669"/>
    <property type="project" value="TreeGrafter"/>
</dbReference>
<feature type="region of interest" description="Disordered" evidence="13">
    <location>
        <begin position="413"/>
        <end position="438"/>
    </location>
</feature>
<dbReference type="PROSITE" id="PS50835">
    <property type="entry name" value="IG_LIKE"/>
    <property type="match status" value="1"/>
</dbReference>
<evidence type="ECO:0000256" key="11">
    <source>
        <dbReference type="ARBA" id="ARBA00023180"/>
    </source>
</evidence>
<keyword evidence="7" id="KW-0130">Cell adhesion</keyword>
<evidence type="ECO:0000256" key="6">
    <source>
        <dbReference type="ARBA" id="ARBA00022737"/>
    </source>
</evidence>
<dbReference type="SMART" id="SM00408">
    <property type="entry name" value="IGc2"/>
    <property type="match status" value="1"/>
</dbReference>
<evidence type="ECO:0000256" key="10">
    <source>
        <dbReference type="ARBA" id="ARBA00023157"/>
    </source>
</evidence>
<evidence type="ECO:0000259" key="15">
    <source>
        <dbReference type="PROSITE" id="PS50835"/>
    </source>
</evidence>
<comment type="similarity">
    <text evidence="2">Belongs to the immunoglobulin superfamily. AMIGO family.</text>
</comment>
<keyword evidence="11" id="KW-0325">Glycoprotein</keyword>
<organism evidence="16 17">
    <name type="scientific">Pelusios castaneus</name>
    <name type="common">West African mud turtle</name>
    <dbReference type="NCBI Taxonomy" id="367368"/>
    <lineage>
        <taxon>Eukaryota</taxon>
        <taxon>Metazoa</taxon>
        <taxon>Chordata</taxon>
        <taxon>Craniata</taxon>
        <taxon>Vertebrata</taxon>
        <taxon>Euteleostomi</taxon>
        <taxon>Archelosauria</taxon>
        <taxon>Testudinata</taxon>
        <taxon>Testudines</taxon>
        <taxon>Pleurodira</taxon>
        <taxon>Pelomedusidae</taxon>
        <taxon>Pelusios</taxon>
    </lineage>
</organism>
<dbReference type="SMART" id="SM00409">
    <property type="entry name" value="IG"/>
    <property type="match status" value="1"/>
</dbReference>
<evidence type="ECO:0000256" key="3">
    <source>
        <dbReference type="ARBA" id="ARBA00022614"/>
    </source>
</evidence>
<proteinExistence type="inferred from homology"/>
<evidence type="ECO:0000256" key="9">
    <source>
        <dbReference type="ARBA" id="ARBA00023136"/>
    </source>
</evidence>
<dbReference type="GO" id="GO:0016020">
    <property type="term" value="C:membrane"/>
    <property type="evidence" value="ECO:0007669"/>
    <property type="project" value="UniProtKB-SubCell"/>
</dbReference>
<evidence type="ECO:0000256" key="5">
    <source>
        <dbReference type="ARBA" id="ARBA00022729"/>
    </source>
</evidence>
<evidence type="ECO:0000256" key="8">
    <source>
        <dbReference type="ARBA" id="ARBA00022989"/>
    </source>
</evidence>
<dbReference type="InterPro" id="IPR013151">
    <property type="entry name" value="Immunoglobulin_dom"/>
</dbReference>
<keyword evidence="5" id="KW-0732">Signal</keyword>
<protein>
    <recommendedName>
        <fullName evidence="15">Ig-like domain-containing protein</fullName>
    </recommendedName>
</protein>
<evidence type="ECO:0000313" key="17">
    <source>
        <dbReference type="Proteomes" id="UP000694393"/>
    </source>
</evidence>
<dbReference type="Gene3D" id="2.60.40.10">
    <property type="entry name" value="Immunoglobulins"/>
    <property type="match status" value="1"/>
</dbReference>
<keyword evidence="3" id="KW-0433">Leucine-rich repeat</keyword>
<dbReference type="InterPro" id="IPR032675">
    <property type="entry name" value="LRR_dom_sf"/>
</dbReference>
<dbReference type="InterPro" id="IPR003598">
    <property type="entry name" value="Ig_sub2"/>
</dbReference>
<reference evidence="16" key="2">
    <citation type="submission" date="2025-09" db="UniProtKB">
        <authorList>
            <consortium name="Ensembl"/>
        </authorList>
    </citation>
    <scope>IDENTIFICATION</scope>
</reference>